<accession>A0A5B7K305</accession>
<proteinExistence type="predicted"/>
<organism evidence="1 2">
    <name type="scientific">Portunus trituberculatus</name>
    <name type="common">Swimming crab</name>
    <name type="synonym">Neptunus trituberculatus</name>
    <dbReference type="NCBI Taxonomy" id="210409"/>
    <lineage>
        <taxon>Eukaryota</taxon>
        <taxon>Metazoa</taxon>
        <taxon>Ecdysozoa</taxon>
        <taxon>Arthropoda</taxon>
        <taxon>Crustacea</taxon>
        <taxon>Multicrustacea</taxon>
        <taxon>Malacostraca</taxon>
        <taxon>Eumalacostraca</taxon>
        <taxon>Eucarida</taxon>
        <taxon>Decapoda</taxon>
        <taxon>Pleocyemata</taxon>
        <taxon>Brachyura</taxon>
        <taxon>Eubrachyura</taxon>
        <taxon>Portunoidea</taxon>
        <taxon>Portunidae</taxon>
        <taxon>Portuninae</taxon>
        <taxon>Portunus</taxon>
    </lineage>
</organism>
<protein>
    <submittedName>
        <fullName evidence="1">Uncharacterized protein</fullName>
    </submittedName>
</protein>
<sequence>MERGSGSFRRFLEVVGSQGQVVEVRGIGRRTLVGTQVDVWTVANVPHRALLTDRQRALEPSLAVEDRCIQR</sequence>
<evidence type="ECO:0000313" key="2">
    <source>
        <dbReference type="Proteomes" id="UP000324222"/>
    </source>
</evidence>
<dbReference type="Proteomes" id="UP000324222">
    <property type="component" value="Unassembled WGS sequence"/>
</dbReference>
<dbReference type="EMBL" id="VSRR010119579">
    <property type="protein sequence ID" value="MPC99727.1"/>
    <property type="molecule type" value="Genomic_DNA"/>
</dbReference>
<dbReference type="AlphaFoldDB" id="A0A5B7K305"/>
<name>A0A5B7K305_PORTR</name>
<comment type="caution">
    <text evidence="1">The sequence shown here is derived from an EMBL/GenBank/DDBJ whole genome shotgun (WGS) entry which is preliminary data.</text>
</comment>
<evidence type="ECO:0000313" key="1">
    <source>
        <dbReference type="EMBL" id="MPC99727.1"/>
    </source>
</evidence>
<reference evidence="1 2" key="1">
    <citation type="submission" date="2019-05" db="EMBL/GenBank/DDBJ databases">
        <title>Another draft genome of Portunus trituberculatus and its Hox gene families provides insights of decapod evolution.</title>
        <authorList>
            <person name="Jeong J.-H."/>
            <person name="Song I."/>
            <person name="Kim S."/>
            <person name="Choi T."/>
            <person name="Kim D."/>
            <person name="Ryu S."/>
            <person name="Kim W."/>
        </authorList>
    </citation>
    <scope>NUCLEOTIDE SEQUENCE [LARGE SCALE GENOMIC DNA]</scope>
    <source>
        <tissue evidence="1">Muscle</tissue>
    </source>
</reference>
<keyword evidence="2" id="KW-1185">Reference proteome</keyword>
<gene>
    <name evidence="1" type="ORF">E2C01_095158</name>
</gene>